<gene>
    <name evidence="2" type="ORF">AAF712_016297</name>
</gene>
<dbReference type="EMBL" id="JBBXMP010000712">
    <property type="protein sequence ID" value="KAL0057078.1"/>
    <property type="molecule type" value="Genomic_DNA"/>
</dbReference>
<evidence type="ECO:0000313" key="3">
    <source>
        <dbReference type="Proteomes" id="UP001437256"/>
    </source>
</evidence>
<evidence type="ECO:0008006" key="4">
    <source>
        <dbReference type="Google" id="ProtNLM"/>
    </source>
</evidence>
<sequence>MSPALSTSDQPSSREEDAVQQDPAPVRHPHLFFEDGNLAFEAELTLFNVHRSRVLAHMEPMQDAMSLPKAPGQLSKGTVARPIQLSGVKKGDFEVFLRVLYDTNDIFLKSEALSTEELICLLRISDYFNFSAGFNYAVSKISYSFDVPWAEKLALGLRYDKEKWVDSAIENFYGGLRPRITPEDAATLGTASGLVFMVLHQGLDRTSKLVSDLLDTAPSVHADVTYDWRSAECKDHGYEVDHIFLAPSQKESPGQEESLGWPLFSRRFSGSRKELPIPTNERCVPRAALHRG</sequence>
<feature type="compositionally biased region" description="Polar residues" evidence="1">
    <location>
        <begin position="1"/>
        <end position="11"/>
    </location>
</feature>
<protein>
    <recommendedName>
        <fullName evidence="4">BTB domain-containing protein</fullName>
    </recommendedName>
</protein>
<evidence type="ECO:0000313" key="2">
    <source>
        <dbReference type="EMBL" id="KAL0057078.1"/>
    </source>
</evidence>
<proteinExistence type="predicted"/>
<comment type="caution">
    <text evidence="2">The sequence shown here is derived from an EMBL/GenBank/DDBJ whole genome shotgun (WGS) entry which is preliminary data.</text>
</comment>
<dbReference type="Proteomes" id="UP001437256">
    <property type="component" value="Unassembled WGS sequence"/>
</dbReference>
<name>A0ABR2Z8G8_9AGAR</name>
<organism evidence="2 3">
    <name type="scientific">Marasmius tenuissimus</name>
    <dbReference type="NCBI Taxonomy" id="585030"/>
    <lineage>
        <taxon>Eukaryota</taxon>
        <taxon>Fungi</taxon>
        <taxon>Dikarya</taxon>
        <taxon>Basidiomycota</taxon>
        <taxon>Agaricomycotina</taxon>
        <taxon>Agaricomycetes</taxon>
        <taxon>Agaricomycetidae</taxon>
        <taxon>Agaricales</taxon>
        <taxon>Marasmiineae</taxon>
        <taxon>Marasmiaceae</taxon>
        <taxon>Marasmius</taxon>
    </lineage>
</organism>
<reference evidence="2 3" key="1">
    <citation type="submission" date="2024-05" db="EMBL/GenBank/DDBJ databases">
        <title>A draft genome resource for the thread blight pathogen Marasmius tenuissimus strain MS-2.</title>
        <authorList>
            <person name="Yulfo-Soto G.E."/>
            <person name="Baruah I.K."/>
            <person name="Amoako-Attah I."/>
            <person name="Bukari Y."/>
            <person name="Meinhardt L.W."/>
            <person name="Bailey B.A."/>
            <person name="Cohen S.P."/>
        </authorList>
    </citation>
    <scope>NUCLEOTIDE SEQUENCE [LARGE SCALE GENOMIC DNA]</scope>
    <source>
        <strain evidence="2 3">MS-2</strain>
    </source>
</reference>
<accession>A0ABR2Z8G8</accession>
<keyword evidence="3" id="KW-1185">Reference proteome</keyword>
<evidence type="ECO:0000256" key="1">
    <source>
        <dbReference type="SAM" id="MobiDB-lite"/>
    </source>
</evidence>
<feature type="region of interest" description="Disordered" evidence="1">
    <location>
        <begin position="1"/>
        <end position="23"/>
    </location>
</feature>